<dbReference type="Pfam" id="PF04818">
    <property type="entry name" value="CID"/>
    <property type="match status" value="1"/>
</dbReference>
<evidence type="ECO:0000313" key="3">
    <source>
        <dbReference type="EMBL" id="CAE0826691.1"/>
    </source>
</evidence>
<dbReference type="AlphaFoldDB" id="A0A7S4G674"/>
<dbReference type="InterPro" id="IPR008942">
    <property type="entry name" value="ENTH_VHS"/>
</dbReference>
<feature type="domain" description="CID" evidence="2">
    <location>
        <begin position="1"/>
        <end position="134"/>
    </location>
</feature>
<dbReference type="InterPro" id="IPR006569">
    <property type="entry name" value="CID_dom"/>
</dbReference>
<sequence>MTFNGEILKDKLKNLTTTPQSIQTLSHWVSYHKKHYKEIVTTWRREVYQANDSQQKLAFLYLANDVMQNTRKKTLDFVTEFGAVMPDVFQKAISTQGLASCQKELSHLIDVWEERKVFSPQECKNLRKAIGNRSAPSASKAAATTVEDDALPEDIVGCTTKYKKYKQACERTKGLPSTQLGQLATVEELDKMPYEELKVYHDKCVRLSEEMVKEKQAVETAKEHKLDFFQYLDATFYTPLKSEVSADFDKIKQLDENMHRLQEVLAYGYSRVGHESKRKWRNSPERKPLPPTRQVSDPRQQPPTAVDAPASAAPISSLRRQAMEQGQWQEPRKESPPLEMEGEPASKKPKLDEPSPPPNGVNLNSYLQNLMDSSNFSHGFVEKQASQG</sequence>
<evidence type="ECO:0000259" key="2">
    <source>
        <dbReference type="PROSITE" id="PS51391"/>
    </source>
</evidence>
<protein>
    <recommendedName>
        <fullName evidence="2">CID domain-containing protein</fullName>
    </recommendedName>
</protein>
<feature type="region of interest" description="Disordered" evidence="1">
    <location>
        <begin position="275"/>
        <end position="365"/>
    </location>
</feature>
<dbReference type="EMBL" id="HBJA01110060">
    <property type="protein sequence ID" value="CAE0826691.1"/>
    <property type="molecule type" value="Transcribed_RNA"/>
</dbReference>
<feature type="compositionally biased region" description="Basic and acidic residues" evidence="1">
    <location>
        <begin position="344"/>
        <end position="353"/>
    </location>
</feature>
<dbReference type="Gene3D" id="1.25.40.90">
    <property type="match status" value="1"/>
</dbReference>
<dbReference type="SMART" id="SM00582">
    <property type="entry name" value="RPR"/>
    <property type="match status" value="1"/>
</dbReference>
<name>A0A7S4G674_9EUGL</name>
<proteinExistence type="predicted"/>
<dbReference type="CDD" id="cd16981">
    <property type="entry name" value="CID_RPRD_like"/>
    <property type="match status" value="1"/>
</dbReference>
<gene>
    <name evidence="3" type="ORF">EGYM00163_LOCUS37948</name>
</gene>
<dbReference type="GO" id="GO:0031124">
    <property type="term" value="P:mRNA 3'-end processing"/>
    <property type="evidence" value="ECO:0007669"/>
    <property type="project" value="TreeGrafter"/>
</dbReference>
<dbReference type="SUPFAM" id="SSF48464">
    <property type="entry name" value="ENTH/VHS domain"/>
    <property type="match status" value="1"/>
</dbReference>
<dbReference type="PANTHER" id="PTHR12460">
    <property type="entry name" value="CYCLIN-DEPENDENT KINASE INHIBITOR-RELATED PROTEIN"/>
    <property type="match status" value="1"/>
</dbReference>
<evidence type="ECO:0000256" key="1">
    <source>
        <dbReference type="SAM" id="MobiDB-lite"/>
    </source>
</evidence>
<accession>A0A7S4G674</accession>
<dbReference type="PROSITE" id="PS51391">
    <property type="entry name" value="CID"/>
    <property type="match status" value="1"/>
</dbReference>
<dbReference type="PANTHER" id="PTHR12460:SF0">
    <property type="entry name" value="CID DOMAIN-CONTAINING PROTEIN-RELATED"/>
    <property type="match status" value="1"/>
</dbReference>
<organism evidence="3">
    <name type="scientific">Eutreptiella gymnastica</name>
    <dbReference type="NCBI Taxonomy" id="73025"/>
    <lineage>
        <taxon>Eukaryota</taxon>
        <taxon>Discoba</taxon>
        <taxon>Euglenozoa</taxon>
        <taxon>Euglenida</taxon>
        <taxon>Spirocuta</taxon>
        <taxon>Euglenophyceae</taxon>
        <taxon>Eutreptiales</taxon>
        <taxon>Eutreptiaceae</taxon>
        <taxon>Eutreptiella</taxon>
    </lineage>
</organism>
<reference evidence="3" key="1">
    <citation type="submission" date="2021-01" db="EMBL/GenBank/DDBJ databases">
        <authorList>
            <person name="Corre E."/>
            <person name="Pelletier E."/>
            <person name="Niang G."/>
            <person name="Scheremetjew M."/>
            <person name="Finn R."/>
            <person name="Kale V."/>
            <person name="Holt S."/>
            <person name="Cochrane G."/>
            <person name="Meng A."/>
            <person name="Brown T."/>
            <person name="Cohen L."/>
        </authorList>
    </citation>
    <scope>NUCLEOTIDE SEQUENCE</scope>
    <source>
        <strain evidence="3">CCMP1594</strain>
    </source>
</reference>
<feature type="compositionally biased region" description="Polar residues" evidence="1">
    <location>
        <begin position="293"/>
        <end position="303"/>
    </location>
</feature>
<dbReference type="GO" id="GO:0000993">
    <property type="term" value="F:RNA polymerase II complex binding"/>
    <property type="evidence" value="ECO:0007669"/>
    <property type="project" value="TreeGrafter"/>
</dbReference>